<organism evidence="2">
    <name type="scientific">viral metagenome</name>
    <dbReference type="NCBI Taxonomy" id="1070528"/>
    <lineage>
        <taxon>unclassified sequences</taxon>
        <taxon>metagenomes</taxon>
        <taxon>organismal metagenomes</taxon>
    </lineage>
</organism>
<dbReference type="EMBL" id="BDQB01000223">
    <property type="protein sequence ID" value="GBH22335.1"/>
    <property type="molecule type" value="Genomic_RNA"/>
</dbReference>
<feature type="region of interest" description="Disordered" evidence="1">
    <location>
        <begin position="621"/>
        <end position="643"/>
    </location>
</feature>
<comment type="caution">
    <text evidence="2">The sequence shown here is derived from an EMBL/GenBank/DDBJ whole genome shotgun (WGS) entry which is preliminary data.</text>
</comment>
<sequence>MWVTHLTQGVFMNKETTNTDVKQSWPTYSEYLRYCTEIGINSKLSKQEWNDFEKEIASKTEDKHYHGLGFMPGPAFRPSPRLSPISPIKPGNSIPTNSPIKTGPPTPQGPSGMSGPSGLVSDLFDLYSTLSDPTVPPGDKAGRVATTIIGLLDASAEARGGNVKVQKDENERNLAQSYQLKYAAFSIKPPAIEVSYSPDIPNTVFSDYYRTVNDKDANVYLSSNVFRIPQDDPDIENYINNILIPDLQTRANVNVNFNVNAEQVFTPAKVTSYMSQVMVAMQTYYSLANILAYPALEGNSNTGMYRLRSMISADDINALNLLGERLNNIPIPPRLRELAFWLSGIYKSTNQCPNSPVLMITPLTFENFNQYPWDNNGNGYFSQIKSSIQFLINALNPDATVSGSWDGRFVNMLAKVCPGWLGAEMGSSSGIPLHDPHWMDVWSNSSSSVTTADSTGAQKAVPVLSIAQDRGETIRYVTHCTEISGINQALFSTSLGNNNWSGLLMPAESTVPNQGSDGTPYYGSTNRLVFSSGSGVGEGAFYPYYGSASTQSNFQDDGYGFNYPVSQSGWYNNPGAGLANNFYMPVDCQPVRGMNLSSNLDPSYMSTRWLMSFDEALTGISRTPRTSKRRSNKKSSSDLDKMD</sequence>
<evidence type="ECO:0000256" key="1">
    <source>
        <dbReference type="SAM" id="MobiDB-lite"/>
    </source>
</evidence>
<name>A0A2V0RJ33_9ZZZZ</name>
<evidence type="ECO:0000313" key="2">
    <source>
        <dbReference type="EMBL" id="GBH22335.1"/>
    </source>
</evidence>
<proteinExistence type="predicted"/>
<accession>A0A2V0RJ33</accession>
<reference evidence="2" key="1">
    <citation type="submission" date="2017-04" db="EMBL/GenBank/DDBJ databases">
        <title>Unveiling RNA virosphere associated with marine microorganisms.</title>
        <authorList>
            <person name="Urayama S."/>
            <person name="Takaki Y."/>
            <person name="Nishi S."/>
            <person name="Yoshida Y."/>
            <person name="Deguchi S."/>
            <person name="Takai K."/>
            <person name="Nunoura T."/>
        </authorList>
    </citation>
    <scope>NUCLEOTIDE SEQUENCE</scope>
</reference>
<protein>
    <submittedName>
        <fullName evidence="2">Uncharacterized protein</fullName>
    </submittedName>
</protein>
<feature type="region of interest" description="Disordered" evidence="1">
    <location>
        <begin position="68"/>
        <end position="115"/>
    </location>
</feature>
<dbReference type="AlphaFoldDB" id="A0A2V0RJ33"/>
<feature type="compositionally biased region" description="Low complexity" evidence="1">
    <location>
        <begin position="78"/>
        <end position="90"/>
    </location>
</feature>